<protein>
    <recommendedName>
        <fullName evidence="1">Amidohydrolase-related domain-containing protein</fullName>
    </recommendedName>
</protein>
<feature type="domain" description="Amidohydrolase-related" evidence="1">
    <location>
        <begin position="32"/>
        <end position="295"/>
    </location>
</feature>
<gene>
    <name evidence="2" type="ORF">CAL20_07050</name>
</gene>
<dbReference type="Proteomes" id="UP000216885">
    <property type="component" value="Unassembled WGS sequence"/>
</dbReference>
<reference evidence="2 3" key="1">
    <citation type="submission" date="2017-05" db="EMBL/GenBank/DDBJ databases">
        <title>Complete and WGS of Bordetella genogroups.</title>
        <authorList>
            <person name="Spilker T."/>
            <person name="LiPuma J."/>
        </authorList>
    </citation>
    <scope>NUCLEOTIDE SEQUENCE [LARGE SCALE GENOMIC DNA]</scope>
    <source>
        <strain evidence="2 3">AU9919</strain>
    </source>
</reference>
<evidence type="ECO:0000259" key="1">
    <source>
        <dbReference type="Pfam" id="PF04909"/>
    </source>
</evidence>
<accession>A0A261U8R4</accession>
<dbReference type="PANTHER" id="PTHR35563:SF2">
    <property type="entry name" value="BARREL METAL-DEPENDENT HYDROLASE, PUTATIVE (AFU_ORTHOLOGUE AFUA_1G16240)-RELATED"/>
    <property type="match status" value="1"/>
</dbReference>
<keyword evidence="3" id="KW-1185">Reference proteome</keyword>
<dbReference type="AlphaFoldDB" id="A0A261U8R4"/>
<dbReference type="SUPFAM" id="SSF51556">
    <property type="entry name" value="Metallo-dependent hydrolases"/>
    <property type="match status" value="1"/>
</dbReference>
<proteinExistence type="predicted"/>
<dbReference type="InterPro" id="IPR052358">
    <property type="entry name" value="Aro_Compnd_Degr_Hydrolases"/>
</dbReference>
<dbReference type="Gene3D" id="3.20.20.140">
    <property type="entry name" value="Metal-dependent hydrolases"/>
    <property type="match status" value="1"/>
</dbReference>
<evidence type="ECO:0000313" key="2">
    <source>
        <dbReference type="EMBL" id="OZI58299.1"/>
    </source>
</evidence>
<organism evidence="2 3">
    <name type="scientific">Bordetella genomosp. 4</name>
    <dbReference type="NCBI Taxonomy" id="463044"/>
    <lineage>
        <taxon>Bacteria</taxon>
        <taxon>Pseudomonadati</taxon>
        <taxon>Pseudomonadota</taxon>
        <taxon>Betaproteobacteria</taxon>
        <taxon>Burkholderiales</taxon>
        <taxon>Alcaligenaceae</taxon>
        <taxon>Bordetella</taxon>
    </lineage>
</organism>
<comment type="caution">
    <text evidence="2">The sequence shown here is derived from an EMBL/GenBank/DDBJ whole genome shotgun (WGS) entry which is preliminary data.</text>
</comment>
<dbReference type="InterPro" id="IPR006680">
    <property type="entry name" value="Amidohydro-rel"/>
</dbReference>
<dbReference type="EMBL" id="NEVQ01000009">
    <property type="protein sequence ID" value="OZI58299.1"/>
    <property type="molecule type" value="Genomic_DNA"/>
</dbReference>
<name>A0A261U8R4_9BORD</name>
<sequence>MSGRIAFEATRRATGDAGLTSAPFPLSTPIAIDTHAHVFTRDLSMASRRRYTPDYDATLADYLRHLDAHGLSHGVLVQPSFLGTDNRFLLSALAQARHRLRGVSVVDPVQITMQELTAMHHAGVRGIRLNLFGLPTPDLHSATWRTLCEHINPLGWHVEVHVPAVRLPEVLPPLLTADCRIVVDHFGRPDPAAGISDSGFRYLLDQAASGRVWVKLSAAYRLWPTEQSATLGHQATEQLLQAFTATRLVWGSDWPHTENQHHANYPRTVAWLRDWVTDPSTLRTLLATTPSALFDIEGDTL</sequence>
<dbReference type="GO" id="GO:0016787">
    <property type="term" value="F:hydrolase activity"/>
    <property type="evidence" value="ECO:0007669"/>
    <property type="project" value="InterPro"/>
</dbReference>
<dbReference type="PANTHER" id="PTHR35563">
    <property type="entry name" value="BARREL METAL-DEPENDENT HYDROLASE, PUTATIVE (AFU_ORTHOLOGUE AFUA_1G16240)-RELATED"/>
    <property type="match status" value="1"/>
</dbReference>
<evidence type="ECO:0000313" key="3">
    <source>
        <dbReference type="Proteomes" id="UP000216885"/>
    </source>
</evidence>
<dbReference type="Pfam" id="PF04909">
    <property type="entry name" value="Amidohydro_2"/>
    <property type="match status" value="1"/>
</dbReference>
<dbReference type="InterPro" id="IPR032466">
    <property type="entry name" value="Metal_Hydrolase"/>
</dbReference>